<dbReference type="InterPro" id="IPR045861">
    <property type="entry name" value="CorA_cytoplasmic_dom"/>
</dbReference>
<evidence type="ECO:0000256" key="7">
    <source>
        <dbReference type="ARBA" id="ARBA00022692"/>
    </source>
</evidence>
<dbReference type="HOGENOM" id="CLU_007127_5_0_6"/>
<dbReference type="RefSeq" id="WP_039806479.1">
    <property type="nucleotide sequence ID" value="NZ_CP010415.1"/>
</dbReference>
<dbReference type="SUPFAM" id="SSF144083">
    <property type="entry name" value="Magnesium transport protein CorA, transmembrane region"/>
    <property type="match status" value="1"/>
</dbReference>
<dbReference type="GO" id="GO:0015087">
    <property type="term" value="F:cobalt ion transmembrane transporter activity"/>
    <property type="evidence" value="ECO:0007669"/>
    <property type="project" value="TreeGrafter"/>
</dbReference>
<accession>A0A0C4WR26</accession>
<sequence length="324" mass="36524">MITYYLLDADGLRRQPAQDLQALPPGVLWIDLLQPSREEELFLERMLGVDIPTREEMTEIEDSSRFYESAGTLYMTASLVSGISEHQPGIAEVSFVLGRQWLVTVRYAELSAFRTFAGQRVQRLGSTCCSELVFAALIDSVVDRIADVLETLQKQLTSLSRAIFSESVERHPEKTDLQKVVKLLGRHNALQARLNESLLSIDRQISYVRQAGNGWLDEAARGWLQTAERDVRSLGEYQAKMSGESSFLLEATLGLISIEQNSIIKVFSIAAVLFLPPTLVGTVYGMNFRHMPELEWYFGYPLALGLMVGSAALSYAWFRFKNWL</sequence>
<dbReference type="Pfam" id="PF01544">
    <property type="entry name" value="CorA"/>
    <property type="match status" value="1"/>
</dbReference>
<dbReference type="InterPro" id="IPR045863">
    <property type="entry name" value="CorA_TM1_TM2"/>
</dbReference>
<keyword evidence="7 13" id="KW-0812">Transmembrane</keyword>
<evidence type="ECO:0000256" key="6">
    <source>
        <dbReference type="ARBA" id="ARBA00022519"/>
    </source>
</evidence>
<evidence type="ECO:0000256" key="1">
    <source>
        <dbReference type="ARBA" id="ARBA00004429"/>
    </source>
</evidence>
<keyword evidence="4" id="KW-0813">Transport</keyword>
<dbReference type="Gene3D" id="1.20.58.340">
    <property type="entry name" value="Magnesium transport protein CorA, transmembrane region"/>
    <property type="match status" value="2"/>
</dbReference>
<keyword evidence="11 13" id="KW-0472">Membrane</keyword>
<evidence type="ECO:0000313" key="14">
    <source>
        <dbReference type="EMBL" id="AJE23089.1"/>
    </source>
</evidence>
<evidence type="ECO:0000256" key="13">
    <source>
        <dbReference type="SAM" id="Phobius"/>
    </source>
</evidence>
<evidence type="ECO:0000256" key="2">
    <source>
        <dbReference type="ARBA" id="ARBA00009765"/>
    </source>
</evidence>
<comment type="catalytic activity">
    <reaction evidence="12">
        <text>Mg(2+)(in) = Mg(2+)(out)</text>
        <dbReference type="Rhea" id="RHEA:29827"/>
        <dbReference type="ChEBI" id="CHEBI:18420"/>
    </reaction>
</comment>
<dbReference type="PANTHER" id="PTHR47685">
    <property type="entry name" value="MAGNESIUM TRANSPORT PROTEIN CORA"/>
    <property type="match status" value="1"/>
</dbReference>
<dbReference type="STRING" id="1328314.Achr_36980"/>
<dbReference type="FunFam" id="1.20.58.340:FF:000001">
    <property type="entry name" value="Magnesium transport protein CorA"/>
    <property type="match status" value="1"/>
</dbReference>
<comment type="subcellular location">
    <subcellularLocation>
        <location evidence="1">Cell inner membrane</location>
        <topology evidence="1">Multi-pass membrane protein</topology>
    </subcellularLocation>
</comment>
<dbReference type="SUPFAM" id="SSF143865">
    <property type="entry name" value="CorA soluble domain-like"/>
    <property type="match status" value="1"/>
</dbReference>
<reference evidence="14 15" key="1">
    <citation type="journal article" date="2015" name="PLoS ONE">
        <title>Azotobacter Genomes: The Genome of Azotobacter chroococcum NCIMB 8003 (ATCC 4412).</title>
        <authorList>
            <person name="Robson R.L."/>
            <person name="Jones R."/>
            <person name="Robson R.M."/>
            <person name="Schwartz A."/>
            <person name="Richardson T.H."/>
        </authorList>
    </citation>
    <scope>NUCLEOTIDE SEQUENCE [LARGE SCALE GENOMIC DNA]</scope>
    <source>
        <strain evidence="14 15">NCIMB 8003</strain>
    </source>
</reference>
<protein>
    <recommendedName>
        <fullName evidence="3">Magnesium transport protein CorA</fullName>
    </recommendedName>
</protein>
<dbReference type="EMBL" id="CP010415">
    <property type="protein sequence ID" value="AJE23089.1"/>
    <property type="molecule type" value="Genomic_DNA"/>
</dbReference>
<dbReference type="Proteomes" id="UP000068210">
    <property type="component" value="Chromosome"/>
</dbReference>
<dbReference type="Gene3D" id="3.30.460.20">
    <property type="entry name" value="CorA soluble domain-like"/>
    <property type="match status" value="1"/>
</dbReference>
<dbReference type="CDD" id="cd12837">
    <property type="entry name" value="EcCorA-like_u1"/>
    <property type="match status" value="1"/>
</dbReference>
<keyword evidence="6" id="KW-0997">Cell inner membrane</keyword>
<gene>
    <name evidence="14" type="primary">corA</name>
    <name evidence="14" type="ORF">Achr_36980</name>
</gene>
<keyword evidence="10" id="KW-0406">Ion transport</keyword>
<dbReference type="InterPro" id="IPR002523">
    <property type="entry name" value="MgTranspt_CorA/ZnTranspt_ZntB"/>
</dbReference>
<keyword evidence="5" id="KW-1003">Cell membrane</keyword>
<evidence type="ECO:0000256" key="4">
    <source>
        <dbReference type="ARBA" id="ARBA00022448"/>
    </source>
</evidence>
<evidence type="ECO:0000256" key="9">
    <source>
        <dbReference type="ARBA" id="ARBA00022989"/>
    </source>
</evidence>
<evidence type="ECO:0000256" key="11">
    <source>
        <dbReference type="ARBA" id="ARBA00023136"/>
    </source>
</evidence>
<keyword evidence="9 13" id="KW-1133">Transmembrane helix</keyword>
<dbReference type="GO" id="GO:0005886">
    <property type="term" value="C:plasma membrane"/>
    <property type="evidence" value="ECO:0007669"/>
    <property type="project" value="UniProtKB-SubCell"/>
</dbReference>
<evidence type="ECO:0000256" key="12">
    <source>
        <dbReference type="ARBA" id="ARBA00034269"/>
    </source>
</evidence>
<evidence type="ECO:0000256" key="8">
    <source>
        <dbReference type="ARBA" id="ARBA00022842"/>
    </source>
</evidence>
<keyword evidence="15" id="KW-1185">Reference proteome</keyword>
<feature type="transmembrane region" description="Helical" evidence="13">
    <location>
        <begin position="298"/>
        <end position="318"/>
    </location>
</feature>
<dbReference type="AlphaFoldDB" id="A0A0C4WR26"/>
<evidence type="ECO:0000313" key="15">
    <source>
        <dbReference type="Proteomes" id="UP000068210"/>
    </source>
</evidence>
<dbReference type="GO" id="GO:0015099">
    <property type="term" value="F:nickel cation transmembrane transporter activity"/>
    <property type="evidence" value="ECO:0007669"/>
    <property type="project" value="TreeGrafter"/>
</dbReference>
<dbReference type="KEGG" id="acx:Achr_36980"/>
<evidence type="ECO:0000256" key="3">
    <source>
        <dbReference type="ARBA" id="ARBA00019439"/>
    </source>
</evidence>
<dbReference type="GO" id="GO:0015095">
    <property type="term" value="F:magnesium ion transmembrane transporter activity"/>
    <property type="evidence" value="ECO:0007669"/>
    <property type="project" value="TreeGrafter"/>
</dbReference>
<evidence type="ECO:0000256" key="5">
    <source>
        <dbReference type="ARBA" id="ARBA00022475"/>
    </source>
</evidence>
<dbReference type="InterPro" id="IPR050829">
    <property type="entry name" value="CorA_MIT"/>
</dbReference>
<keyword evidence="8" id="KW-0460">Magnesium</keyword>
<feature type="transmembrane region" description="Helical" evidence="13">
    <location>
        <begin position="266"/>
        <end position="286"/>
    </location>
</feature>
<dbReference type="PANTHER" id="PTHR47685:SF1">
    <property type="entry name" value="MAGNESIUM TRANSPORT PROTEIN CORA"/>
    <property type="match status" value="1"/>
</dbReference>
<evidence type="ECO:0000256" key="10">
    <source>
        <dbReference type="ARBA" id="ARBA00023065"/>
    </source>
</evidence>
<proteinExistence type="inferred from homology"/>
<organism evidence="14 15">
    <name type="scientific">Azotobacter chroococcum NCIMB 8003</name>
    <dbReference type="NCBI Taxonomy" id="1328314"/>
    <lineage>
        <taxon>Bacteria</taxon>
        <taxon>Pseudomonadati</taxon>
        <taxon>Pseudomonadota</taxon>
        <taxon>Gammaproteobacteria</taxon>
        <taxon>Pseudomonadales</taxon>
        <taxon>Pseudomonadaceae</taxon>
        <taxon>Azotobacter</taxon>
    </lineage>
</organism>
<name>A0A0C4WR26_9GAMM</name>
<comment type="similarity">
    <text evidence="2">Belongs to the CorA metal ion transporter (MIT) (TC 1.A.35) family.</text>
</comment>